<comment type="catalytic activity">
    <reaction evidence="6">
        <text>7,8-dihydroneopterin 3'-triphosphate + H2O = 6-carboxy-5,6,7,8-tetrahydropterin + triphosphate + acetaldehyde + 2 H(+)</text>
        <dbReference type="Rhea" id="RHEA:27966"/>
        <dbReference type="ChEBI" id="CHEBI:15343"/>
        <dbReference type="ChEBI" id="CHEBI:15377"/>
        <dbReference type="ChEBI" id="CHEBI:15378"/>
        <dbReference type="ChEBI" id="CHEBI:18036"/>
        <dbReference type="ChEBI" id="CHEBI:58462"/>
        <dbReference type="ChEBI" id="CHEBI:61032"/>
        <dbReference type="EC" id="4.1.2.50"/>
    </reaction>
</comment>
<sequence>MAEIGTIQRFRASHGKDNHEHDFKVVVVLGGPIDNDTGYVSGVDHHDLIDKLKQILGKLEDQNLNQILKDDGSKSSGMESIATYVLKRLLPDLPSLKLVKVWETDDRYAIIYPGDIGNV</sequence>
<dbReference type="InterPro" id="IPR007115">
    <property type="entry name" value="6-PTP_synth/QueD"/>
</dbReference>
<comment type="similarity">
    <text evidence="2">Belongs to the PTPS family. QueD subfamily.</text>
</comment>
<evidence type="ECO:0000313" key="8">
    <source>
        <dbReference type="Proteomes" id="UP000033869"/>
    </source>
</evidence>
<evidence type="ECO:0000256" key="3">
    <source>
        <dbReference type="ARBA" id="ARBA00012982"/>
    </source>
</evidence>
<name>A0A0G0YJS3_UNCC2</name>
<evidence type="ECO:0000256" key="2">
    <source>
        <dbReference type="ARBA" id="ARBA00008900"/>
    </source>
</evidence>
<dbReference type="EMBL" id="LCBL01000001">
    <property type="protein sequence ID" value="KKS09781.1"/>
    <property type="molecule type" value="Genomic_DNA"/>
</dbReference>
<dbReference type="AlphaFoldDB" id="A0A0G0YJS3"/>
<comment type="pathway">
    <text evidence="1">Purine metabolism; 7-cyano-7-deazaguanine biosynthesis.</text>
</comment>
<evidence type="ECO:0000256" key="4">
    <source>
        <dbReference type="ARBA" id="ARBA00018141"/>
    </source>
</evidence>
<evidence type="ECO:0000256" key="5">
    <source>
        <dbReference type="ARBA" id="ARBA00031449"/>
    </source>
</evidence>
<comment type="caution">
    <text evidence="7">The sequence shown here is derived from an EMBL/GenBank/DDBJ whole genome shotgun (WGS) entry which is preliminary data.</text>
</comment>
<evidence type="ECO:0000313" key="7">
    <source>
        <dbReference type="EMBL" id="KKS09781.1"/>
    </source>
</evidence>
<dbReference type="SUPFAM" id="SSF55620">
    <property type="entry name" value="Tetrahydrobiopterin biosynthesis enzymes-like"/>
    <property type="match status" value="1"/>
</dbReference>
<reference evidence="7 8" key="1">
    <citation type="journal article" date="2015" name="Nature">
        <title>rRNA introns, odd ribosomes, and small enigmatic genomes across a large radiation of phyla.</title>
        <authorList>
            <person name="Brown C.T."/>
            <person name="Hug L.A."/>
            <person name="Thomas B.C."/>
            <person name="Sharon I."/>
            <person name="Castelle C.J."/>
            <person name="Singh A."/>
            <person name="Wilkins M.J."/>
            <person name="Williams K.H."/>
            <person name="Banfield J.F."/>
        </authorList>
    </citation>
    <scope>NUCLEOTIDE SEQUENCE [LARGE SCALE GENOMIC DNA]</scope>
</reference>
<dbReference type="UniPathway" id="UPA00391"/>
<accession>A0A0G0YJS3</accession>
<organism evidence="7 8">
    <name type="scientific">candidate division CPR2 bacterium GW2011_GWC1_41_48</name>
    <dbReference type="NCBI Taxonomy" id="1618344"/>
    <lineage>
        <taxon>Bacteria</taxon>
        <taxon>Bacteria division CPR2</taxon>
    </lineage>
</organism>
<dbReference type="Proteomes" id="UP000033869">
    <property type="component" value="Unassembled WGS sequence"/>
</dbReference>
<dbReference type="Pfam" id="PF01242">
    <property type="entry name" value="PTPS"/>
    <property type="match status" value="1"/>
</dbReference>
<dbReference type="GO" id="GO:0070497">
    <property type="term" value="F:6-carboxytetrahydropterin synthase activity"/>
    <property type="evidence" value="ECO:0007669"/>
    <property type="project" value="UniProtKB-EC"/>
</dbReference>
<proteinExistence type="inferred from homology"/>
<dbReference type="Gene3D" id="3.30.479.10">
    <property type="entry name" value="6-pyruvoyl tetrahydropterin synthase/QueD"/>
    <property type="match status" value="1"/>
</dbReference>
<evidence type="ECO:0000256" key="6">
    <source>
        <dbReference type="ARBA" id="ARBA00048807"/>
    </source>
</evidence>
<protein>
    <recommendedName>
        <fullName evidence="4">6-carboxy-5,6,7,8-tetrahydropterin synthase</fullName>
        <ecNumber evidence="3">4.1.2.50</ecNumber>
    </recommendedName>
    <alternativeName>
        <fullName evidence="5">Queuosine biosynthesis protein QueD</fullName>
    </alternativeName>
</protein>
<dbReference type="EC" id="4.1.2.50" evidence="3"/>
<dbReference type="InterPro" id="IPR038418">
    <property type="entry name" value="6-PTP_synth/QueD_sf"/>
</dbReference>
<gene>
    <name evidence="7" type="ORF">UU65_C0001G0186</name>
</gene>
<evidence type="ECO:0000256" key="1">
    <source>
        <dbReference type="ARBA" id="ARBA00005061"/>
    </source>
</evidence>